<dbReference type="PANTHER" id="PTHR16154">
    <property type="entry name" value="NEURABIN"/>
    <property type="match status" value="1"/>
</dbReference>
<evidence type="ECO:0000313" key="4">
    <source>
        <dbReference type="EMBL" id="KAK2822247.1"/>
    </source>
</evidence>
<dbReference type="PANTHER" id="PTHR16154:SF26">
    <property type="entry name" value="PROTEIN PHOSPHATASE 1 REGULATORY SUBUNIT 9 LIKE"/>
    <property type="match status" value="1"/>
</dbReference>
<dbReference type="GO" id="GO:0051015">
    <property type="term" value="F:actin filament binding"/>
    <property type="evidence" value="ECO:0007669"/>
    <property type="project" value="TreeGrafter"/>
</dbReference>
<evidence type="ECO:0000256" key="2">
    <source>
        <dbReference type="ARBA" id="ARBA00023054"/>
    </source>
</evidence>
<accession>A0AA88J8P7</accession>
<protein>
    <submittedName>
        <fullName evidence="4">Uncharacterized protein</fullName>
    </submittedName>
</protein>
<organism evidence="4 5">
    <name type="scientific">Channa striata</name>
    <name type="common">Snakehead murrel</name>
    <name type="synonym">Ophicephalus striatus</name>
    <dbReference type="NCBI Taxonomy" id="64152"/>
    <lineage>
        <taxon>Eukaryota</taxon>
        <taxon>Metazoa</taxon>
        <taxon>Chordata</taxon>
        <taxon>Craniata</taxon>
        <taxon>Vertebrata</taxon>
        <taxon>Euteleostomi</taxon>
        <taxon>Actinopterygii</taxon>
        <taxon>Neopterygii</taxon>
        <taxon>Teleostei</taxon>
        <taxon>Neoteleostei</taxon>
        <taxon>Acanthomorphata</taxon>
        <taxon>Anabantaria</taxon>
        <taxon>Anabantiformes</taxon>
        <taxon>Channoidei</taxon>
        <taxon>Channidae</taxon>
        <taxon>Channa</taxon>
    </lineage>
</organism>
<dbReference type="AlphaFoldDB" id="A0AA88J8P7"/>
<dbReference type="GO" id="GO:0007015">
    <property type="term" value="P:actin filament organization"/>
    <property type="evidence" value="ECO:0007669"/>
    <property type="project" value="TreeGrafter"/>
</dbReference>
<dbReference type="GO" id="GO:0015629">
    <property type="term" value="C:actin cytoskeleton"/>
    <property type="evidence" value="ECO:0007669"/>
    <property type="project" value="TreeGrafter"/>
</dbReference>
<feature type="compositionally biased region" description="Basic and acidic residues" evidence="3">
    <location>
        <begin position="205"/>
        <end position="224"/>
    </location>
</feature>
<feature type="compositionally biased region" description="Low complexity" evidence="3">
    <location>
        <begin position="53"/>
        <end position="81"/>
    </location>
</feature>
<dbReference type="EMBL" id="JAUPFM010000018">
    <property type="protein sequence ID" value="KAK2822247.1"/>
    <property type="molecule type" value="Genomic_DNA"/>
</dbReference>
<dbReference type="GO" id="GO:0031175">
    <property type="term" value="P:neuron projection development"/>
    <property type="evidence" value="ECO:0007669"/>
    <property type="project" value="TreeGrafter"/>
</dbReference>
<feature type="region of interest" description="Disordered" evidence="3">
    <location>
        <begin position="52"/>
        <end position="87"/>
    </location>
</feature>
<keyword evidence="1" id="KW-0597">Phosphoprotein</keyword>
<proteinExistence type="predicted"/>
<evidence type="ECO:0000256" key="1">
    <source>
        <dbReference type="ARBA" id="ARBA00022553"/>
    </source>
</evidence>
<dbReference type="Proteomes" id="UP001187415">
    <property type="component" value="Unassembled WGS sequence"/>
</dbReference>
<reference evidence="4" key="1">
    <citation type="submission" date="2023-07" db="EMBL/GenBank/DDBJ databases">
        <title>Chromosome-level Genome Assembly of Striped Snakehead (Channa striata).</title>
        <authorList>
            <person name="Liu H."/>
        </authorList>
    </citation>
    <scope>NUCLEOTIDE SEQUENCE</scope>
    <source>
        <strain evidence="4">Gz</strain>
        <tissue evidence="4">Muscle</tissue>
    </source>
</reference>
<keyword evidence="2" id="KW-0175">Coiled coil</keyword>
<feature type="region of interest" description="Disordered" evidence="3">
    <location>
        <begin position="99"/>
        <end position="126"/>
    </location>
</feature>
<feature type="compositionally biased region" description="Polar residues" evidence="3">
    <location>
        <begin position="107"/>
        <end position="125"/>
    </location>
</feature>
<evidence type="ECO:0000313" key="5">
    <source>
        <dbReference type="Proteomes" id="UP001187415"/>
    </source>
</evidence>
<name>A0AA88J8P7_CHASR</name>
<dbReference type="GO" id="GO:0014069">
    <property type="term" value="C:postsynaptic density"/>
    <property type="evidence" value="ECO:0007669"/>
    <property type="project" value="TreeGrafter"/>
</dbReference>
<sequence>MMRTDSKGRSASPHRITYKSDFHAIKCSFDTGASLQPGTKAAAHLSPLHILPSSMSDPMMSHTSTSSSSSSNISRGRVSSTRGTKIRDNIFLQMDSQQLRQDGGSGSTPLLSPQNPSLQHQASNFSGSRRSLLSSSSVLSTVASISTSDCSLQGKSSRPEEIRDIDRAALAQKFSVTLRLFETRMMEVGGSGSQVIKPVTCRGSKGMEDGKVGENVRGEDNKVT</sequence>
<gene>
    <name evidence="4" type="ORF">Q5P01_022312</name>
</gene>
<comment type="caution">
    <text evidence="4">The sequence shown here is derived from an EMBL/GenBank/DDBJ whole genome shotgun (WGS) entry which is preliminary data.</text>
</comment>
<dbReference type="GO" id="GO:0030425">
    <property type="term" value="C:dendrite"/>
    <property type="evidence" value="ECO:0007669"/>
    <property type="project" value="TreeGrafter"/>
</dbReference>
<evidence type="ECO:0000256" key="3">
    <source>
        <dbReference type="SAM" id="MobiDB-lite"/>
    </source>
</evidence>
<dbReference type="InterPro" id="IPR043446">
    <property type="entry name" value="Neurabin-like"/>
</dbReference>
<dbReference type="GO" id="GO:0005737">
    <property type="term" value="C:cytoplasm"/>
    <property type="evidence" value="ECO:0007669"/>
    <property type="project" value="TreeGrafter"/>
</dbReference>
<feature type="region of interest" description="Disordered" evidence="3">
    <location>
        <begin position="199"/>
        <end position="224"/>
    </location>
</feature>
<dbReference type="GO" id="GO:0019722">
    <property type="term" value="P:calcium-mediated signaling"/>
    <property type="evidence" value="ECO:0007669"/>
    <property type="project" value="TreeGrafter"/>
</dbReference>
<keyword evidence="5" id="KW-1185">Reference proteome</keyword>